<dbReference type="InterPro" id="IPR056744">
    <property type="entry name" value="TRM5/TYW2-like_N"/>
</dbReference>
<dbReference type="GO" id="GO:0002939">
    <property type="term" value="P:tRNA N1-guanine methylation"/>
    <property type="evidence" value="ECO:0007669"/>
    <property type="project" value="TreeGrafter"/>
</dbReference>
<evidence type="ECO:0000256" key="3">
    <source>
        <dbReference type="ARBA" id="ARBA00022603"/>
    </source>
</evidence>
<evidence type="ECO:0000313" key="10">
    <source>
        <dbReference type="Proteomes" id="UP000472277"/>
    </source>
</evidence>
<dbReference type="Pfam" id="PF25133">
    <property type="entry name" value="TYW2_N_2"/>
    <property type="match status" value="1"/>
</dbReference>
<dbReference type="AlphaFoldDB" id="A0A674DSI4"/>
<dbReference type="Proteomes" id="UP000472277">
    <property type="component" value="Chromosome 25"/>
</dbReference>
<keyword evidence="6" id="KW-0819">tRNA processing</keyword>
<keyword evidence="2" id="KW-0963">Cytoplasm</keyword>
<keyword evidence="3" id="KW-0489">Methyltransferase</keyword>
<dbReference type="GO" id="GO:0070901">
    <property type="term" value="P:mitochondrial tRNA methylation"/>
    <property type="evidence" value="ECO:0007669"/>
    <property type="project" value="UniProtKB-ARBA"/>
</dbReference>
<evidence type="ECO:0000259" key="8">
    <source>
        <dbReference type="PROSITE" id="PS51684"/>
    </source>
</evidence>
<sequence length="330" mass="36582">FKTACNPAIDTGPSVLRSRASTCSASVPESDACAATIQRDGAQFIHSSSRGPILNKLVKSPKEIALQRPGMRRVVAVEGSDNDRLLLLDPASVSSPNSFSDAEALRSFGVPQELQRNKLRLTYDNLKSEEVLRFSRVGHIAHMNLREHQLLYRNLIGQVIMDKNPGVTCVVNKTNTIDSTYRFFKMEVMVGEENMVTKFDFSCVYWNCHGVHLGVIRAGLHPGATEAEAACPAEGDSQCTCDVKLPQVYCYGFSKEYDRQRDMVERASASLGLSQEGPCSVHLVRNVAPNKEMMCVTFTIPKEVLFSSKNIHRQVKEPAPKRQKCGETKD</sequence>
<proteinExistence type="inferred from homology"/>
<comment type="catalytic activity">
    <reaction evidence="7">
        <text>guanosine(37) in tRNA + S-adenosyl-L-methionine = N(1)-methylguanosine(37) in tRNA + S-adenosyl-L-homocysteine + H(+)</text>
        <dbReference type="Rhea" id="RHEA:36899"/>
        <dbReference type="Rhea" id="RHEA-COMP:10145"/>
        <dbReference type="Rhea" id="RHEA-COMP:10147"/>
        <dbReference type="ChEBI" id="CHEBI:15378"/>
        <dbReference type="ChEBI" id="CHEBI:57856"/>
        <dbReference type="ChEBI" id="CHEBI:59789"/>
        <dbReference type="ChEBI" id="CHEBI:73542"/>
        <dbReference type="ChEBI" id="CHEBI:74269"/>
        <dbReference type="EC" id="2.1.1.228"/>
    </reaction>
</comment>
<comment type="similarity">
    <text evidence="1">Belongs to the class I-like SAM-binding methyltransferase superfamily. TRM5/TYW2 family.</text>
</comment>
<reference evidence="9" key="2">
    <citation type="submission" date="2025-09" db="UniProtKB">
        <authorList>
            <consortium name="Ensembl"/>
        </authorList>
    </citation>
    <scope>IDENTIFICATION</scope>
</reference>
<accession>A0A674DSI4</accession>
<feature type="domain" description="SAM-dependent methyltransferase TRM5/TYW2-type" evidence="8">
    <location>
        <begin position="134"/>
        <end position="198"/>
    </location>
</feature>
<evidence type="ECO:0000256" key="6">
    <source>
        <dbReference type="ARBA" id="ARBA00022694"/>
    </source>
</evidence>
<evidence type="ECO:0000256" key="4">
    <source>
        <dbReference type="ARBA" id="ARBA00022679"/>
    </source>
</evidence>
<dbReference type="Gene3D" id="3.40.50.150">
    <property type="entry name" value="Vaccinia Virus protein VP39"/>
    <property type="match status" value="1"/>
</dbReference>
<organism evidence="9 10">
    <name type="scientific">Salmo trutta</name>
    <name type="common">Brown trout</name>
    <dbReference type="NCBI Taxonomy" id="8032"/>
    <lineage>
        <taxon>Eukaryota</taxon>
        <taxon>Metazoa</taxon>
        <taxon>Chordata</taxon>
        <taxon>Craniata</taxon>
        <taxon>Vertebrata</taxon>
        <taxon>Euteleostomi</taxon>
        <taxon>Actinopterygii</taxon>
        <taxon>Neopterygii</taxon>
        <taxon>Teleostei</taxon>
        <taxon>Protacanthopterygii</taxon>
        <taxon>Salmoniformes</taxon>
        <taxon>Salmonidae</taxon>
        <taxon>Salmoninae</taxon>
        <taxon>Salmo</taxon>
    </lineage>
</organism>
<evidence type="ECO:0000256" key="7">
    <source>
        <dbReference type="ARBA" id="ARBA00047783"/>
    </source>
</evidence>
<keyword evidence="10" id="KW-1185">Reference proteome</keyword>
<evidence type="ECO:0000256" key="5">
    <source>
        <dbReference type="ARBA" id="ARBA00022691"/>
    </source>
</evidence>
<dbReference type="SUPFAM" id="SSF53335">
    <property type="entry name" value="S-adenosyl-L-methionine-dependent methyltransferases"/>
    <property type="match status" value="1"/>
</dbReference>
<dbReference type="Ensembl" id="ENSSTUT00000106019.1">
    <property type="protein sequence ID" value="ENSSTUP00000098770.1"/>
    <property type="gene ID" value="ENSSTUG00000044247.1"/>
</dbReference>
<dbReference type="InParanoid" id="A0A674DSI4"/>
<dbReference type="InterPro" id="IPR029063">
    <property type="entry name" value="SAM-dependent_MTases_sf"/>
</dbReference>
<dbReference type="GO" id="GO:0052906">
    <property type="term" value="F:tRNA (guanine(37)-N1)-methyltransferase activity"/>
    <property type="evidence" value="ECO:0007669"/>
    <property type="project" value="UniProtKB-EC"/>
</dbReference>
<dbReference type="Gene3D" id="3.30.300.110">
    <property type="entry name" value="Met-10+ protein-like domains"/>
    <property type="match status" value="1"/>
</dbReference>
<dbReference type="PANTHER" id="PTHR23245">
    <property type="entry name" value="TRNA METHYLTRANSFERASE"/>
    <property type="match status" value="1"/>
</dbReference>
<dbReference type="PROSITE" id="PS51684">
    <property type="entry name" value="SAM_MT_TRM5_TYW2"/>
    <property type="match status" value="1"/>
</dbReference>
<dbReference type="GeneTree" id="ENSGT00940000153304"/>
<gene>
    <name evidence="9" type="primary">TRMT5</name>
</gene>
<evidence type="ECO:0000256" key="2">
    <source>
        <dbReference type="ARBA" id="ARBA00022490"/>
    </source>
</evidence>
<dbReference type="FunFam" id="3.30.300.110:FF:000001">
    <property type="entry name" value="tRNA (guanine(37)-N1)-methyltransferase"/>
    <property type="match status" value="1"/>
</dbReference>
<dbReference type="PANTHER" id="PTHR23245:SF36">
    <property type="entry name" value="TRNA (GUANINE(37)-N1)-METHYLTRANSFERASE"/>
    <property type="match status" value="1"/>
</dbReference>
<dbReference type="InterPro" id="IPR030382">
    <property type="entry name" value="MeTrfase_TRM5/TYW2"/>
</dbReference>
<keyword evidence="5" id="KW-0949">S-adenosyl-L-methionine</keyword>
<reference evidence="9" key="1">
    <citation type="submission" date="2025-08" db="UniProtKB">
        <authorList>
            <consortium name="Ensembl"/>
        </authorList>
    </citation>
    <scope>IDENTIFICATION</scope>
</reference>
<protein>
    <submittedName>
        <fullName evidence="9">tRNA methyltransferase 5</fullName>
    </submittedName>
</protein>
<keyword evidence="4" id="KW-0808">Transferase</keyword>
<name>A0A674DSI4_SALTR</name>
<evidence type="ECO:0000256" key="1">
    <source>
        <dbReference type="ARBA" id="ARBA00009775"/>
    </source>
</evidence>
<evidence type="ECO:0000313" key="9">
    <source>
        <dbReference type="Ensembl" id="ENSSTUP00000098770.1"/>
    </source>
</evidence>
<dbReference type="GO" id="GO:0005759">
    <property type="term" value="C:mitochondrial matrix"/>
    <property type="evidence" value="ECO:0007669"/>
    <property type="project" value="TreeGrafter"/>
</dbReference>